<feature type="region of interest" description="Disordered" evidence="6">
    <location>
        <begin position="735"/>
        <end position="777"/>
    </location>
</feature>
<evidence type="ECO:0000256" key="4">
    <source>
        <dbReference type="ARBA" id="ARBA00022989"/>
    </source>
</evidence>
<feature type="domain" description="Metallo-beta-lactamase" evidence="8">
    <location>
        <begin position="501"/>
        <end position="682"/>
    </location>
</feature>
<dbReference type="InterPro" id="IPR052159">
    <property type="entry name" value="Competence_DNA_uptake"/>
</dbReference>
<dbReference type="Pfam" id="PF00753">
    <property type="entry name" value="Lactamase_B"/>
    <property type="match status" value="1"/>
</dbReference>
<feature type="transmembrane region" description="Helical" evidence="7">
    <location>
        <begin position="326"/>
        <end position="347"/>
    </location>
</feature>
<keyword evidence="5 7" id="KW-0472">Membrane</keyword>
<dbReference type="AlphaFoldDB" id="A0A5B8R8Y6"/>
<evidence type="ECO:0000256" key="6">
    <source>
        <dbReference type="SAM" id="MobiDB-lite"/>
    </source>
</evidence>
<gene>
    <name evidence="9" type="ORF">KBTEX_01922</name>
</gene>
<dbReference type="InterPro" id="IPR001279">
    <property type="entry name" value="Metallo-B-lactamas"/>
</dbReference>
<feature type="transmembrane region" description="Helical" evidence="7">
    <location>
        <begin position="415"/>
        <end position="435"/>
    </location>
</feature>
<dbReference type="SUPFAM" id="SSF56281">
    <property type="entry name" value="Metallo-hydrolase/oxidoreductase"/>
    <property type="match status" value="1"/>
</dbReference>
<evidence type="ECO:0000256" key="2">
    <source>
        <dbReference type="ARBA" id="ARBA00022475"/>
    </source>
</evidence>
<evidence type="ECO:0000256" key="7">
    <source>
        <dbReference type="SAM" id="Phobius"/>
    </source>
</evidence>
<dbReference type="SMART" id="SM00849">
    <property type="entry name" value="Lactamase_B"/>
    <property type="match status" value="1"/>
</dbReference>
<keyword evidence="3 7" id="KW-0812">Transmembrane</keyword>
<dbReference type="InterPro" id="IPR035681">
    <property type="entry name" value="ComA-like_MBL"/>
</dbReference>
<name>A0A5B8R8Y6_9ZZZZ</name>
<dbReference type="PANTHER" id="PTHR30619:SF1">
    <property type="entry name" value="RECOMBINATION PROTEIN 2"/>
    <property type="match status" value="1"/>
</dbReference>
<dbReference type="GO" id="GO:0005886">
    <property type="term" value="C:plasma membrane"/>
    <property type="evidence" value="ECO:0007669"/>
    <property type="project" value="UniProtKB-SubCell"/>
</dbReference>
<evidence type="ECO:0000313" key="9">
    <source>
        <dbReference type="EMBL" id="QEA05599.1"/>
    </source>
</evidence>
<dbReference type="Pfam" id="PF13567">
    <property type="entry name" value="DUF4131"/>
    <property type="match status" value="1"/>
</dbReference>
<comment type="subcellular location">
    <subcellularLocation>
        <location evidence="1">Cell membrane</location>
        <topology evidence="1">Multi-pass membrane protein</topology>
    </subcellularLocation>
</comment>
<dbReference type="NCBIfam" id="TIGR00360">
    <property type="entry name" value="ComEC_N-term"/>
    <property type="match status" value="1"/>
</dbReference>
<dbReference type="EMBL" id="MN079105">
    <property type="protein sequence ID" value="QEA05599.1"/>
    <property type="molecule type" value="Genomic_DNA"/>
</dbReference>
<feature type="transmembrane region" description="Helical" evidence="7">
    <location>
        <begin position="262"/>
        <end position="283"/>
    </location>
</feature>
<protein>
    <recommendedName>
        <fullName evidence="8">Metallo-beta-lactamase domain-containing protein</fullName>
    </recommendedName>
</protein>
<keyword evidence="2" id="KW-1003">Cell membrane</keyword>
<sequence length="777" mass="81804">MVAWVLGLLVPVHVPAASAAWALSTAFALVLLAPARHPLARRLALFGAAVAWAATVMALDLEARLPEARSGDDFTVTGEVAALPEDNGRLTRLVLDVDTIDPALPRRPERMRLSWYGEAPVVRAGERWRLRVRLKRPRGFMNPVRFDYEAWLTRRGISATGYIHGGERLAAAAGVAGWRGRLAGTLATRLGGGGDGAAVVRALLVGDRRGISGDLWKTLRTLGVTHLVAISGLHIGLVAGLAGLLSAALWRRVPAFARRWPASVAGALCGMSAALAYAAAAGFSLPTRRALVMAAVVAGALLWRRRPSRWRGLTLAATAVLTPDPWASLSPGFWLSFGAVALILLAWRPGRRRLGGALRVQIAVTAGLTPLLLHSFGAFSWVSAPVNLIAVPLTGLLVVPGAFLAAAADAVWPAGHVLTAFAAVLDTVLTAAAWLAERITMVRPGPLAPAFWPLLGAAGGIALLPRGFPGRWLTLALAGLALTAPSPPRPALKVTFVEVGQGAATVVETRRHVLVFDTGPRWGAGASAARYSLVPYLRGHGVSTIDRLVVSHADADHAGGLAAVRRAVAVDRLVSGEPGETGGSPCRAGQSWRWDGVTFRMLAPVETGRSGNAASCVLVVDTGRHRVLLTGDLVAADEPAVAARIRSPVDVLQVGHHGSETSTTPGLLRAARPRLAVISAGYDNRYGLPAPAVVARLARCGARVVNLAESGAVTVRETGAGAWWVRRERPARRRLYHERPHGVQAGRQNRYDSGRLGDRPDNGGGKTCGNWSRPAAG</sequence>
<evidence type="ECO:0000256" key="3">
    <source>
        <dbReference type="ARBA" id="ARBA00022692"/>
    </source>
</evidence>
<proteinExistence type="predicted"/>
<evidence type="ECO:0000256" key="5">
    <source>
        <dbReference type="ARBA" id="ARBA00023136"/>
    </source>
</evidence>
<dbReference type="PANTHER" id="PTHR30619">
    <property type="entry name" value="DNA INTERNALIZATION/COMPETENCE PROTEIN COMEC/REC2"/>
    <property type="match status" value="1"/>
</dbReference>
<feature type="transmembrane region" description="Helical" evidence="7">
    <location>
        <begin position="290"/>
        <end position="306"/>
    </location>
</feature>
<evidence type="ECO:0000256" key="1">
    <source>
        <dbReference type="ARBA" id="ARBA00004651"/>
    </source>
</evidence>
<reference evidence="9" key="1">
    <citation type="submission" date="2019-06" db="EMBL/GenBank/DDBJ databases">
        <authorList>
            <person name="Murdoch R.W."/>
            <person name="Fathepure B."/>
        </authorList>
    </citation>
    <scope>NUCLEOTIDE SEQUENCE</scope>
</reference>
<dbReference type="Gene3D" id="3.60.15.10">
    <property type="entry name" value="Ribonuclease Z/Hydroxyacylglutathione hydrolase-like"/>
    <property type="match status" value="1"/>
</dbReference>
<feature type="transmembrane region" description="Helical" evidence="7">
    <location>
        <begin position="43"/>
        <end position="61"/>
    </location>
</feature>
<evidence type="ECO:0000259" key="8">
    <source>
        <dbReference type="SMART" id="SM00849"/>
    </source>
</evidence>
<dbReference type="InterPro" id="IPR004477">
    <property type="entry name" value="ComEC_N"/>
</dbReference>
<dbReference type="Pfam" id="PF03772">
    <property type="entry name" value="Competence"/>
    <property type="match status" value="1"/>
</dbReference>
<dbReference type="InterPro" id="IPR025405">
    <property type="entry name" value="DUF4131"/>
</dbReference>
<dbReference type="CDD" id="cd07731">
    <property type="entry name" value="ComA-like_MBL-fold"/>
    <property type="match status" value="1"/>
</dbReference>
<feature type="transmembrane region" description="Helical" evidence="7">
    <location>
        <begin position="447"/>
        <end position="464"/>
    </location>
</feature>
<organism evidence="9">
    <name type="scientific">uncultured organism</name>
    <dbReference type="NCBI Taxonomy" id="155900"/>
    <lineage>
        <taxon>unclassified sequences</taxon>
        <taxon>environmental samples</taxon>
    </lineage>
</organism>
<accession>A0A5B8R8Y6</accession>
<dbReference type="InterPro" id="IPR036866">
    <property type="entry name" value="RibonucZ/Hydroxyglut_hydro"/>
</dbReference>
<keyword evidence="4 7" id="KW-1133">Transmembrane helix</keyword>
<feature type="transmembrane region" description="Helical" evidence="7">
    <location>
        <begin position="227"/>
        <end position="250"/>
    </location>
</feature>
<feature type="transmembrane region" description="Helical" evidence="7">
    <location>
        <begin position="388"/>
        <end position="408"/>
    </location>
</feature>
<feature type="transmembrane region" description="Helical" evidence="7">
    <location>
        <begin position="359"/>
        <end position="382"/>
    </location>
</feature>
<feature type="compositionally biased region" description="Basic and acidic residues" evidence="6">
    <location>
        <begin position="749"/>
        <end position="761"/>
    </location>
</feature>